<dbReference type="SUPFAM" id="SSF53335">
    <property type="entry name" value="S-adenosyl-L-methionine-dependent methyltransferases"/>
    <property type="match status" value="1"/>
</dbReference>
<proteinExistence type="predicted"/>
<comment type="caution">
    <text evidence="2">The sequence shown here is derived from an EMBL/GenBank/DDBJ whole genome shotgun (WGS) entry which is preliminary data.</text>
</comment>
<keyword evidence="1" id="KW-1133">Transmembrane helix</keyword>
<dbReference type="Proteomes" id="UP001499954">
    <property type="component" value="Unassembled WGS sequence"/>
</dbReference>
<sequence>MEAIEVSNRNIAVPLATATASVIWLGTAVALFAIGSIDVGALLVLIGMWALGCLGLAILRYARRAARADGLHDEIADLAGRVSADASRLESVLQQLEIAGQRQDGRIYDAVADVHASVKRFQDVQLPALRRHITNAGINDSEQVMAWTELREVLGVTQPMPPLRGWAASPDILRIVVNRLLRDRPALVVECGSGTSSVWLGLAVRKVGGRLVSLEHDAEFAARSRELVASYGLDDTVEVRHAPLVEYRRTPQSEPQPWYDLRMTDDLREVGLLFVDGPPAATAPDARYPALPAFLDAGSQDLVVILDDADRPDERSTVERWLEEFDGFSARRPPAEKGAVVLERVRGSDPA</sequence>
<dbReference type="EMBL" id="BAAAMK010000001">
    <property type="protein sequence ID" value="GAA1943394.1"/>
    <property type="molecule type" value="Genomic_DNA"/>
</dbReference>
<protein>
    <recommendedName>
        <fullName evidence="4">Class I SAM-dependent methyltransferase</fullName>
    </recommendedName>
</protein>
<keyword evidence="1" id="KW-0472">Membrane</keyword>
<evidence type="ECO:0000313" key="3">
    <source>
        <dbReference type="Proteomes" id="UP001499954"/>
    </source>
</evidence>
<name>A0ABN2Q3L6_9MICO</name>
<organism evidence="2 3">
    <name type="scientific">Agromyces allii</name>
    <dbReference type="NCBI Taxonomy" id="393607"/>
    <lineage>
        <taxon>Bacteria</taxon>
        <taxon>Bacillati</taxon>
        <taxon>Actinomycetota</taxon>
        <taxon>Actinomycetes</taxon>
        <taxon>Micrococcales</taxon>
        <taxon>Microbacteriaceae</taxon>
        <taxon>Agromyces</taxon>
    </lineage>
</organism>
<evidence type="ECO:0008006" key="4">
    <source>
        <dbReference type="Google" id="ProtNLM"/>
    </source>
</evidence>
<dbReference type="Gene3D" id="3.40.50.150">
    <property type="entry name" value="Vaccinia Virus protein VP39"/>
    <property type="match status" value="1"/>
</dbReference>
<evidence type="ECO:0000256" key="1">
    <source>
        <dbReference type="SAM" id="Phobius"/>
    </source>
</evidence>
<dbReference type="Pfam" id="PF13578">
    <property type="entry name" value="Methyltransf_24"/>
    <property type="match status" value="1"/>
</dbReference>
<feature type="transmembrane region" description="Helical" evidence="1">
    <location>
        <begin position="40"/>
        <end position="59"/>
    </location>
</feature>
<keyword evidence="3" id="KW-1185">Reference proteome</keyword>
<gene>
    <name evidence="2" type="ORF">GCM10009717_07270</name>
</gene>
<keyword evidence="1" id="KW-0812">Transmembrane</keyword>
<dbReference type="InterPro" id="IPR029063">
    <property type="entry name" value="SAM-dependent_MTases_sf"/>
</dbReference>
<feature type="transmembrane region" description="Helical" evidence="1">
    <location>
        <begin position="12"/>
        <end position="34"/>
    </location>
</feature>
<reference evidence="2 3" key="1">
    <citation type="journal article" date="2019" name="Int. J. Syst. Evol. Microbiol.">
        <title>The Global Catalogue of Microorganisms (GCM) 10K type strain sequencing project: providing services to taxonomists for standard genome sequencing and annotation.</title>
        <authorList>
            <consortium name="The Broad Institute Genomics Platform"/>
            <consortium name="The Broad Institute Genome Sequencing Center for Infectious Disease"/>
            <person name="Wu L."/>
            <person name="Ma J."/>
        </authorList>
    </citation>
    <scope>NUCLEOTIDE SEQUENCE [LARGE SCALE GENOMIC DNA]</scope>
    <source>
        <strain evidence="2 3">JCM 13584</strain>
    </source>
</reference>
<accession>A0ABN2Q3L6</accession>
<evidence type="ECO:0000313" key="2">
    <source>
        <dbReference type="EMBL" id="GAA1943394.1"/>
    </source>
</evidence>